<keyword evidence="2" id="KW-1185">Reference proteome</keyword>
<reference evidence="1 2" key="1">
    <citation type="journal article" date="2014" name="PLoS Genet.">
        <title>Phylogenetically driven sequencing of extremely halophilic archaea reveals strategies for static and dynamic osmo-response.</title>
        <authorList>
            <person name="Becker E.A."/>
            <person name="Seitzer P.M."/>
            <person name="Tritt A."/>
            <person name="Larsen D."/>
            <person name="Krusor M."/>
            <person name="Yao A.I."/>
            <person name="Wu D."/>
            <person name="Madern D."/>
            <person name="Eisen J.A."/>
            <person name="Darling A.E."/>
            <person name="Facciotti M.T."/>
        </authorList>
    </citation>
    <scope>NUCLEOTIDE SEQUENCE [LARGE SCALE GENOMIC DNA]</scope>
    <source>
        <strain evidence="1 2">DSM 12281</strain>
    </source>
</reference>
<gene>
    <name evidence="1" type="ORF">C484_04800</name>
</gene>
<dbReference type="OrthoDB" id="194661at2157"/>
<protein>
    <submittedName>
        <fullName evidence="1">Uncharacterized protein</fullName>
    </submittedName>
</protein>
<dbReference type="AlphaFoldDB" id="M0ACI5"/>
<evidence type="ECO:0000313" key="2">
    <source>
        <dbReference type="Proteomes" id="UP000011648"/>
    </source>
</evidence>
<proteinExistence type="predicted"/>
<sequence>MSETALEYQKDVLETIIDEAVYMGTASEEEAEQLHDRLDELESMQSVNQLWYDLSQEYDVIEQT</sequence>
<dbReference type="Proteomes" id="UP000011648">
    <property type="component" value="Unassembled WGS sequence"/>
</dbReference>
<name>M0ACI5_9EURY</name>
<dbReference type="PATRIC" id="fig|1230458.4.peg.972"/>
<organism evidence="1 2">
    <name type="scientific">Natrialba taiwanensis DSM 12281</name>
    <dbReference type="NCBI Taxonomy" id="1230458"/>
    <lineage>
        <taxon>Archaea</taxon>
        <taxon>Methanobacteriati</taxon>
        <taxon>Methanobacteriota</taxon>
        <taxon>Stenosarchaea group</taxon>
        <taxon>Halobacteria</taxon>
        <taxon>Halobacteriales</taxon>
        <taxon>Natrialbaceae</taxon>
        <taxon>Natrialba</taxon>
    </lineage>
</organism>
<accession>M0ACI5</accession>
<dbReference type="EMBL" id="AOIL01000013">
    <property type="protein sequence ID" value="ELY95577.1"/>
    <property type="molecule type" value="Genomic_DNA"/>
</dbReference>
<comment type="caution">
    <text evidence="1">The sequence shown here is derived from an EMBL/GenBank/DDBJ whole genome shotgun (WGS) entry which is preliminary data.</text>
</comment>
<evidence type="ECO:0000313" key="1">
    <source>
        <dbReference type="EMBL" id="ELY95577.1"/>
    </source>
</evidence>
<dbReference type="RefSeq" id="WP_006824806.1">
    <property type="nucleotide sequence ID" value="NZ_AOIL01000013.1"/>
</dbReference>